<dbReference type="RefSeq" id="WP_142027979.1">
    <property type="nucleotide sequence ID" value="NZ_VFQE01000002.1"/>
</dbReference>
<keyword evidence="2" id="KW-0119">Carbohydrate metabolism</keyword>
<keyword evidence="6" id="KW-1185">Reference proteome</keyword>
<evidence type="ECO:0000313" key="5">
    <source>
        <dbReference type="EMBL" id="TQN38096.1"/>
    </source>
</evidence>
<proteinExistence type="predicted"/>
<dbReference type="Gene3D" id="2.60.40.10">
    <property type="entry name" value="Immunoglobulins"/>
    <property type="match status" value="2"/>
</dbReference>
<name>A0A543P1V0_9ACTN</name>
<dbReference type="CDD" id="cd00063">
    <property type="entry name" value="FN3"/>
    <property type="match status" value="1"/>
</dbReference>
<feature type="domain" description="Fibronectin type-III" evidence="4">
    <location>
        <begin position="55"/>
        <end position="153"/>
    </location>
</feature>
<sequence>MQLTSPPRRALGLLTAGTIGLSTALLGVAGVASATPGDAVSTEDVVSAALTAPTAPRYLEVYEVGDGSVTLTFLLGYYDPAVEAETTGYEVSTDNGSTWNPFVVDAPYGNNERFGTVTGLINGQSYDIVVRATSDQGPSVDSDVVQGTPAKPIGAPGALTVTTAPGKVTASWSAPTVAGTFPVDGYAAYMFQPAGPDAGGMGDSLCHSTADVLTCTGDADFGSEWQVSVFAIDSEGNGGIHAAPVATGKIPFPATVPASNGPMTPAAGSSGKVEAGKTMTVTGTGYAPGSTVTLLIYSEPQVLTTVVADSSGNFTATVTVPAGLAPGEHTLVASGYDTNGDQRFTTLAVTVSAAGTATVTGPKLAATGADVTLPAIGGLAVLGLGTGLIVVARRRSAA</sequence>
<dbReference type="Proteomes" id="UP000319865">
    <property type="component" value="Unassembled WGS sequence"/>
</dbReference>
<accession>A0A543P1V0</accession>
<dbReference type="GO" id="GO:0000272">
    <property type="term" value="P:polysaccharide catabolic process"/>
    <property type="evidence" value="ECO:0007669"/>
    <property type="project" value="UniProtKB-KW"/>
</dbReference>
<keyword evidence="2" id="KW-0624">Polysaccharide degradation</keyword>
<dbReference type="GO" id="GO:0016798">
    <property type="term" value="F:hydrolase activity, acting on glycosyl bonds"/>
    <property type="evidence" value="ECO:0007669"/>
    <property type="project" value="UniProtKB-KW"/>
</dbReference>
<keyword evidence="3" id="KW-0812">Transmembrane</keyword>
<gene>
    <name evidence="5" type="ORF">FHU33_4781</name>
</gene>
<keyword evidence="3" id="KW-1133">Transmembrane helix</keyword>
<feature type="transmembrane region" description="Helical" evidence="3">
    <location>
        <begin position="371"/>
        <end position="392"/>
    </location>
</feature>
<keyword evidence="3" id="KW-0472">Membrane</keyword>
<dbReference type="AlphaFoldDB" id="A0A543P1V0"/>
<dbReference type="InterPro" id="IPR013783">
    <property type="entry name" value="Ig-like_fold"/>
</dbReference>
<dbReference type="OrthoDB" id="5186542at2"/>
<keyword evidence="1" id="KW-0378">Hydrolase</keyword>
<evidence type="ECO:0000256" key="3">
    <source>
        <dbReference type="SAM" id="Phobius"/>
    </source>
</evidence>
<dbReference type="SUPFAM" id="SSF49265">
    <property type="entry name" value="Fibronectin type III"/>
    <property type="match status" value="1"/>
</dbReference>
<protein>
    <recommendedName>
        <fullName evidence="4">Fibronectin type-III domain-containing protein</fullName>
    </recommendedName>
</protein>
<dbReference type="EMBL" id="VFQE01000002">
    <property type="protein sequence ID" value="TQN38096.1"/>
    <property type="molecule type" value="Genomic_DNA"/>
</dbReference>
<reference evidence="5 6" key="1">
    <citation type="submission" date="2019-06" db="EMBL/GenBank/DDBJ databases">
        <title>Sequencing the genomes of 1000 actinobacteria strains.</title>
        <authorList>
            <person name="Klenk H.-P."/>
        </authorList>
    </citation>
    <scope>NUCLEOTIDE SEQUENCE [LARGE SCALE GENOMIC DNA]</scope>
    <source>
        <strain evidence="5 6">DSM 46837</strain>
    </source>
</reference>
<keyword evidence="1" id="KW-0326">Glycosidase</keyword>
<organism evidence="5 6">
    <name type="scientific">Blastococcus colisei</name>
    <dbReference type="NCBI Taxonomy" id="1564162"/>
    <lineage>
        <taxon>Bacteria</taxon>
        <taxon>Bacillati</taxon>
        <taxon>Actinomycetota</taxon>
        <taxon>Actinomycetes</taxon>
        <taxon>Geodermatophilales</taxon>
        <taxon>Geodermatophilaceae</taxon>
        <taxon>Blastococcus</taxon>
    </lineage>
</organism>
<dbReference type="SMART" id="SM00060">
    <property type="entry name" value="FN3"/>
    <property type="match status" value="2"/>
</dbReference>
<comment type="caution">
    <text evidence="5">The sequence shown here is derived from an EMBL/GenBank/DDBJ whole genome shotgun (WGS) entry which is preliminary data.</text>
</comment>
<evidence type="ECO:0000259" key="4">
    <source>
        <dbReference type="PROSITE" id="PS50853"/>
    </source>
</evidence>
<dbReference type="PROSITE" id="PS50853">
    <property type="entry name" value="FN3"/>
    <property type="match status" value="1"/>
</dbReference>
<evidence type="ECO:0000256" key="1">
    <source>
        <dbReference type="ARBA" id="ARBA00023295"/>
    </source>
</evidence>
<evidence type="ECO:0000313" key="6">
    <source>
        <dbReference type="Proteomes" id="UP000319865"/>
    </source>
</evidence>
<dbReference type="InterPro" id="IPR003961">
    <property type="entry name" value="FN3_dom"/>
</dbReference>
<evidence type="ECO:0000256" key="2">
    <source>
        <dbReference type="ARBA" id="ARBA00023326"/>
    </source>
</evidence>
<dbReference type="InterPro" id="IPR036116">
    <property type="entry name" value="FN3_sf"/>
</dbReference>